<dbReference type="PANTHER" id="PTHR47723">
    <property type="entry name" value="OS05G0353850 PROTEIN"/>
    <property type="match status" value="1"/>
</dbReference>
<name>A0A314KIU8_NICAT</name>
<dbReference type="SUPFAM" id="SSF53098">
    <property type="entry name" value="Ribonuclease H-like"/>
    <property type="match status" value="1"/>
</dbReference>
<dbReference type="GO" id="GO:0004523">
    <property type="term" value="F:RNA-DNA hybrid ribonuclease activity"/>
    <property type="evidence" value="ECO:0007669"/>
    <property type="project" value="InterPro"/>
</dbReference>
<dbReference type="InterPro" id="IPR012337">
    <property type="entry name" value="RNaseH-like_sf"/>
</dbReference>
<dbReference type="SMR" id="A0A314KIU8"/>
<dbReference type="Gene3D" id="3.30.420.10">
    <property type="entry name" value="Ribonuclease H-like superfamily/Ribonuclease H"/>
    <property type="match status" value="1"/>
</dbReference>
<proteinExistence type="predicted"/>
<dbReference type="InterPro" id="IPR044730">
    <property type="entry name" value="RNase_H-like_dom_plant"/>
</dbReference>
<dbReference type="Proteomes" id="UP000187609">
    <property type="component" value="Unassembled WGS sequence"/>
</dbReference>
<dbReference type="InterPro" id="IPR053151">
    <property type="entry name" value="RNase_H-like"/>
</dbReference>
<evidence type="ECO:0000313" key="3">
    <source>
        <dbReference type="Proteomes" id="UP000187609"/>
    </source>
</evidence>
<dbReference type="EMBL" id="MJEQ01001979">
    <property type="protein sequence ID" value="OIT28694.1"/>
    <property type="molecule type" value="Genomic_DNA"/>
</dbReference>
<dbReference type="Gramene" id="OIT28694">
    <property type="protein sequence ID" value="OIT28694"/>
    <property type="gene ID" value="A4A49_55843"/>
</dbReference>
<protein>
    <recommendedName>
        <fullName evidence="1">RNase H type-1 domain-containing protein</fullName>
    </recommendedName>
</protein>
<dbReference type="InterPro" id="IPR036397">
    <property type="entry name" value="RNaseH_sf"/>
</dbReference>
<dbReference type="PANTHER" id="PTHR47723:SF19">
    <property type="entry name" value="POLYNUCLEOTIDYL TRANSFERASE, RIBONUCLEASE H-LIKE SUPERFAMILY PROTEIN"/>
    <property type="match status" value="1"/>
</dbReference>
<dbReference type="CDD" id="cd06222">
    <property type="entry name" value="RNase_H_like"/>
    <property type="match status" value="1"/>
</dbReference>
<feature type="non-terminal residue" evidence="2">
    <location>
        <position position="176"/>
    </location>
</feature>
<gene>
    <name evidence="2" type="ORF">A4A49_55843</name>
</gene>
<feature type="non-terminal residue" evidence="2">
    <location>
        <position position="1"/>
    </location>
</feature>
<dbReference type="AlphaFoldDB" id="A0A314KIU8"/>
<evidence type="ECO:0000259" key="1">
    <source>
        <dbReference type="Pfam" id="PF13456"/>
    </source>
</evidence>
<accession>A0A314KIU8</accession>
<dbReference type="GO" id="GO:0003676">
    <property type="term" value="F:nucleic acid binding"/>
    <property type="evidence" value="ECO:0007669"/>
    <property type="project" value="InterPro"/>
</dbReference>
<dbReference type="InterPro" id="IPR002156">
    <property type="entry name" value="RNaseH_domain"/>
</dbReference>
<comment type="caution">
    <text evidence="2">The sequence shown here is derived from an EMBL/GenBank/DDBJ whole genome shotgun (WGS) entry which is preliminary data.</text>
</comment>
<evidence type="ECO:0000313" key="2">
    <source>
        <dbReference type="EMBL" id="OIT28694.1"/>
    </source>
</evidence>
<organism evidence="2 3">
    <name type="scientific">Nicotiana attenuata</name>
    <name type="common">Coyote tobacco</name>
    <dbReference type="NCBI Taxonomy" id="49451"/>
    <lineage>
        <taxon>Eukaryota</taxon>
        <taxon>Viridiplantae</taxon>
        <taxon>Streptophyta</taxon>
        <taxon>Embryophyta</taxon>
        <taxon>Tracheophyta</taxon>
        <taxon>Spermatophyta</taxon>
        <taxon>Magnoliopsida</taxon>
        <taxon>eudicotyledons</taxon>
        <taxon>Gunneridae</taxon>
        <taxon>Pentapetalae</taxon>
        <taxon>asterids</taxon>
        <taxon>lamiids</taxon>
        <taxon>Solanales</taxon>
        <taxon>Solanaceae</taxon>
        <taxon>Nicotianoideae</taxon>
        <taxon>Nicotianeae</taxon>
        <taxon>Nicotiana</taxon>
    </lineage>
</organism>
<keyword evidence="3" id="KW-1185">Reference proteome</keyword>
<dbReference type="Pfam" id="PF13456">
    <property type="entry name" value="RVT_3"/>
    <property type="match status" value="1"/>
</dbReference>
<feature type="domain" description="RNase H type-1" evidence="1">
    <location>
        <begin position="1"/>
        <end position="102"/>
    </location>
</feature>
<sequence length="176" mass="19621">GVFRDYDGQWIADFHGKSSGASALQAELLALNIGLKTAIKQGFIKLEVETDSTDVINCLDNGILLRNDIVNECRWLIRKVKVQGIHHIFKEANKPAHMLAKEGLKGNNNNRDTIVTYYAPYFVTNFMKSDCEGKTYAIRFLNKDVCSRLAAFGNQNILRDMLLVCNSQVGDAPPGN</sequence>
<reference evidence="2" key="1">
    <citation type="submission" date="2016-11" db="EMBL/GenBank/DDBJ databases">
        <title>The genome of Nicotiana attenuata.</title>
        <authorList>
            <person name="Xu S."/>
            <person name="Brockmoeller T."/>
            <person name="Gaquerel E."/>
            <person name="Navarro A."/>
            <person name="Kuhl H."/>
            <person name="Gase K."/>
            <person name="Ling Z."/>
            <person name="Zhou W."/>
            <person name="Kreitzer C."/>
            <person name="Stanke M."/>
            <person name="Tang H."/>
            <person name="Lyons E."/>
            <person name="Pandey P."/>
            <person name="Pandey S.P."/>
            <person name="Timmermann B."/>
            <person name="Baldwin I.T."/>
        </authorList>
    </citation>
    <scope>NUCLEOTIDE SEQUENCE [LARGE SCALE GENOMIC DNA]</scope>
    <source>
        <strain evidence="2">UT</strain>
    </source>
</reference>